<keyword evidence="6 9" id="KW-0812">Transmembrane</keyword>
<feature type="transmembrane region" description="Helical" evidence="9">
    <location>
        <begin position="20"/>
        <end position="38"/>
    </location>
</feature>
<keyword evidence="7 9" id="KW-1133">Transmembrane helix</keyword>
<evidence type="ECO:0000256" key="9">
    <source>
        <dbReference type="RuleBase" id="RU365093"/>
    </source>
</evidence>
<feature type="coiled-coil region" evidence="10">
    <location>
        <begin position="254"/>
        <end position="288"/>
    </location>
</feature>
<gene>
    <name evidence="13" type="ORF">CEJ86_31865</name>
</gene>
<dbReference type="GO" id="GO:0005886">
    <property type="term" value="C:plasma membrane"/>
    <property type="evidence" value="ECO:0007669"/>
    <property type="project" value="UniProtKB-SubCell"/>
</dbReference>
<evidence type="ECO:0000256" key="7">
    <source>
        <dbReference type="ARBA" id="ARBA00022989"/>
    </source>
</evidence>
<organism evidence="13 14">
    <name type="scientific">Rhizobium meliloti</name>
    <name type="common">Ensifer meliloti</name>
    <name type="synonym">Sinorhizobium meliloti</name>
    <dbReference type="NCBI Taxonomy" id="382"/>
    <lineage>
        <taxon>Bacteria</taxon>
        <taxon>Pseudomonadati</taxon>
        <taxon>Pseudomonadota</taxon>
        <taxon>Alphaproteobacteria</taxon>
        <taxon>Hyphomicrobiales</taxon>
        <taxon>Rhizobiaceae</taxon>
        <taxon>Sinorhizobium/Ensifer group</taxon>
        <taxon>Sinorhizobium</taxon>
    </lineage>
</organism>
<dbReference type="Pfam" id="PF26002">
    <property type="entry name" value="Beta-barrel_AprE"/>
    <property type="match status" value="1"/>
</dbReference>
<evidence type="ECO:0000313" key="13">
    <source>
        <dbReference type="EMBL" id="PJR09117.1"/>
    </source>
</evidence>
<evidence type="ECO:0000256" key="2">
    <source>
        <dbReference type="ARBA" id="ARBA00009477"/>
    </source>
</evidence>
<dbReference type="RefSeq" id="WP_100674959.1">
    <property type="nucleotide sequence ID" value="NZ_NJGD01000033.1"/>
</dbReference>
<evidence type="ECO:0000256" key="1">
    <source>
        <dbReference type="ARBA" id="ARBA00004377"/>
    </source>
</evidence>
<evidence type="ECO:0000256" key="3">
    <source>
        <dbReference type="ARBA" id="ARBA00022448"/>
    </source>
</evidence>
<dbReference type="InterPro" id="IPR058982">
    <property type="entry name" value="Beta-barrel_AprE"/>
</dbReference>
<dbReference type="InterPro" id="IPR010129">
    <property type="entry name" value="T1SS_HlyD"/>
</dbReference>
<dbReference type="PRINTS" id="PR01490">
    <property type="entry name" value="RTXTOXIND"/>
</dbReference>
<feature type="coiled-coil region" evidence="10">
    <location>
        <begin position="159"/>
        <end position="193"/>
    </location>
</feature>
<keyword evidence="5 9" id="KW-0997">Cell inner membrane</keyword>
<dbReference type="EMBL" id="NJGD01000033">
    <property type="protein sequence ID" value="PJR09117.1"/>
    <property type="molecule type" value="Genomic_DNA"/>
</dbReference>
<dbReference type="Gene3D" id="2.40.30.170">
    <property type="match status" value="1"/>
</dbReference>
<comment type="caution">
    <text evidence="13">The sequence shown here is derived from an EMBL/GenBank/DDBJ whole genome shotgun (WGS) entry which is preliminary data.</text>
</comment>
<evidence type="ECO:0000256" key="8">
    <source>
        <dbReference type="ARBA" id="ARBA00023136"/>
    </source>
</evidence>
<feature type="domain" description="AprE-like long alpha-helical hairpin" evidence="11">
    <location>
        <begin position="94"/>
        <end position="281"/>
    </location>
</feature>
<feature type="domain" description="AprE-like beta-barrel" evidence="12">
    <location>
        <begin position="324"/>
        <end position="411"/>
    </location>
</feature>
<dbReference type="InterPro" id="IPR058781">
    <property type="entry name" value="HH_AprE-like"/>
</dbReference>
<dbReference type="Gene3D" id="2.40.50.100">
    <property type="match status" value="1"/>
</dbReference>
<keyword evidence="10" id="KW-0175">Coiled coil</keyword>
<dbReference type="InterPro" id="IPR050739">
    <property type="entry name" value="MFP"/>
</dbReference>
<reference evidence="13 14" key="1">
    <citation type="submission" date="2017-06" db="EMBL/GenBank/DDBJ databases">
        <title>Ensifer strains isolated from leguminous trees and herbs display diverse denitrification phenotypes with some acting as strong N2O sinks.</title>
        <authorList>
            <person name="Woliy K."/>
            <person name="Mania D."/>
            <person name="Bakken L.R."/>
            <person name="Frostegard A."/>
        </authorList>
    </citation>
    <scope>NUCLEOTIDE SEQUENCE [LARGE SCALE GENOMIC DNA]</scope>
    <source>
        <strain evidence="13 14">AC50a</strain>
    </source>
</reference>
<dbReference type="Pfam" id="PF25994">
    <property type="entry name" value="HH_AprE"/>
    <property type="match status" value="1"/>
</dbReference>
<dbReference type="GO" id="GO:0015031">
    <property type="term" value="P:protein transport"/>
    <property type="evidence" value="ECO:0007669"/>
    <property type="project" value="InterPro"/>
</dbReference>
<accession>A0A2J0YTD0</accession>
<dbReference type="PANTHER" id="PTHR30386">
    <property type="entry name" value="MEMBRANE FUSION SUBUNIT OF EMRAB-TOLC MULTIDRUG EFFLUX PUMP"/>
    <property type="match status" value="1"/>
</dbReference>
<dbReference type="Proteomes" id="UP000231987">
    <property type="component" value="Unassembled WGS sequence"/>
</dbReference>
<evidence type="ECO:0000256" key="5">
    <source>
        <dbReference type="ARBA" id="ARBA00022519"/>
    </source>
</evidence>
<keyword evidence="8 9" id="KW-0472">Membrane</keyword>
<protein>
    <recommendedName>
        <fullName evidence="9">Membrane fusion protein (MFP) family protein</fullName>
    </recommendedName>
</protein>
<keyword evidence="3 9" id="KW-0813">Transport</keyword>
<sequence>MVKRTDRGSDEFRIGGRVKAGIALGMFLVVGCGGWAAVARINGSVIAQGAVKVDQNLKVIQHRDGGIVSQIAVREGDFVQAGQILLRLDDVQTKAELSIVRSQLSELVARRARLIAERDGMAFIPVPQEGAFLVSEDDLVAYGEVRLFEGNRAHRESQKEQLHSEIVQLDQEIRGLQAQKAAKVRELEVVQAEHDKLKGLVERKVIEAARIFGIIRDLARLTGEIGEIDASVARARARSSSIRLQIISIDENARTEAQREMSTVATRISELNERRVALEDRLSRTDIRAPLSGTVNELSVHTIGGVITPAETLATIVPEHARLKIEAKLSPVDVDQVFVGQSAKLRFSAFNQRTTPELKGEIAYVSAAATRDPATNAMHYLADVGIDASELEKLGGQQLKPGMPVEVFVATQDRTAISYLAKPFTDQFAKAFREE</sequence>
<keyword evidence="4 9" id="KW-1003">Cell membrane</keyword>
<evidence type="ECO:0000259" key="11">
    <source>
        <dbReference type="Pfam" id="PF25994"/>
    </source>
</evidence>
<comment type="subcellular location">
    <subcellularLocation>
        <location evidence="1 9">Cell inner membrane</location>
        <topology evidence="1 9">Single-pass membrane protein</topology>
    </subcellularLocation>
</comment>
<comment type="similarity">
    <text evidence="2 9">Belongs to the membrane fusion protein (MFP) (TC 8.A.1) family.</text>
</comment>
<dbReference type="AlphaFoldDB" id="A0A2J0YTD0"/>
<evidence type="ECO:0000256" key="6">
    <source>
        <dbReference type="ARBA" id="ARBA00022692"/>
    </source>
</evidence>
<dbReference type="PROSITE" id="PS51257">
    <property type="entry name" value="PROKAR_LIPOPROTEIN"/>
    <property type="match status" value="1"/>
</dbReference>
<evidence type="ECO:0000256" key="4">
    <source>
        <dbReference type="ARBA" id="ARBA00022475"/>
    </source>
</evidence>
<evidence type="ECO:0000259" key="12">
    <source>
        <dbReference type="Pfam" id="PF26002"/>
    </source>
</evidence>
<dbReference type="NCBIfam" id="TIGR01843">
    <property type="entry name" value="type_I_hlyD"/>
    <property type="match status" value="1"/>
</dbReference>
<evidence type="ECO:0000256" key="10">
    <source>
        <dbReference type="SAM" id="Coils"/>
    </source>
</evidence>
<name>A0A2J0YTD0_RHIML</name>
<evidence type="ECO:0000313" key="14">
    <source>
        <dbReference type="Proteomes" id="UP000231987"/>
    </source>
</evidence>
<dbReference type="PANTHER" id="PTHR30386:SF17">
    <property type="entry name" value="ALKALINE PROTEASE SECRETION PROTEIN APRE"/>
    <property type="match status" value="1"/>
</dbReference>
<proteinExistence type="inferred from homology"/>